<dbReference type="InterPro" id="IPR013785">
    <property type="entry name" value="Aldolase_TIM"/>
</dbReference>
<keyword evidence="1" id="KW-0456">Lyase</keyword>
<dbReference type="Pfam" id="PF09863">
    <property type="entry name" value="DUF2090"/>
    <property type="match status" value="1"/>
</dbReference>
<dbReference type="SUPFAM" id="SSF51569">
    <property type="entry name" value="Aldolase"/>
    <property type="match status" value="1"/>
</dbReference>
<name>A0A1F4UXD6_UNCKA</name>
<proteinExistence type="predicted"/>
<reference evidence="3 4" key="1">
    <citation type="journal article" date="2016" name="Nat. Commun.">
        <title>Thousands of microbial genomes shed light on interconnected biogeochemical processes in an aquifer system.</title>
        <authorList>
            <person name="Anantharaman K."/>
            <person name="Brown C.T."/>
            <person name="Hug L.A."/>
            <person name="Sharon I."/>
            <person name="Castelle C.J."/>
            <person name="Probst A.J."/>
            <person name="Thomas B.C."/>
            <person name="Singh A."/>
            <person name="Wilkins M.J."/>
            <person name="Karaoz U."/>
            <person name="Brodie E.L."/>
            <person name="Williams K.H."/>
            <person name="Hubbard S.S."/>
            <person name="Banfield J.F."/>
        </authorList>
    </citation>
    <scope>NUCLEOTIDE SEQUENCE [LARGE SCALE GENOMIC DNA]</scope>
</reference>
<protein>
    <recommendedName>
        <fullName evidence="2">DUF2090 domain-containing protein</fullName>
    </recommendedName>
</protein>
<feature type="domain" description="DUF2090" evidence="2">
    <location>
        <begin position="9"/>
        <end position="300"/>
    </location>
</feature>
<dbReference type="Gene3D" id="3.20.20.70">
    <property type="entry name" value="Aldolase class I"/>
    <property type="match status" value="1"/>
</dbReference>
<dbReference type="AlphaFoldDB" id="A0A1F4UXD6"/>
<dbReference type="InterPro" id="IPR018659">
    <property type="entry name" value="DUF2090"/>
</dbReference>
<comment type="caution">
    <text evidence="3">The sequence shown here is derived from an EMBL/GenBank/DDBJ whole genome shotgun (WGS) entry which is preliminary data.</text>
</comment>
<dbReference type="InterPro" id="IPR050552">
    <property type="entry name" value="LacD_aldolase"/>
</dbReference>
<dbReference type="GO" id="GO:0061595">
    <property type="term" value="F:6-deoxy-6-sulfofructose-1-phosphate aldolase activity"/>
    <property type="evidence" value="ECO:0007669"/>
    <property type="project" value="TreeGrafter"/>
</dbReference>
<dbReference type="PANTHER" id="PTHR39340:SF1">
    <property type="entry name" value="SULFOFRUCTOSEPHOSPHATE ALDOLASE"/>
    <property type="match status" value="1"/>
</dbReference>
<evidence type="ECO:0000313" key="3">
    <source>
        <dbReference type="EMBL" id="OGC49607.1"/>
    </source>
</evidence>
<evidence type="ECO:0000313" key="4">
    <source>
        <dbReference type="Proteomes" id="UP000177458"/>
    </source>
</evidence>
<accession>A0A1F4UXD6</accession>
<dbReference type="GO" id="GO:1902777">
    <property type="term" value="P:6-sulfoquinovose(1-) catabolic process"/>
    <property type="evidence" value="ECO:0007669"/>
    <property type="project" value="TreeGrafter"/>
</dbReference>
<sequence length="309" mass="36081">MTKELGWKKPLYILPFDHRNTFSKELFSSSGFLNNNQIDIIKHAKQLIYEAFLMCIDRGVPKEHAAILVDEQYGNEIILNAKSRGITVCINVERSGQHELDFEYGNEFTEHIKKYNPTFCKVLVRYNPDSDTELNKRQLQKLAIISDFCKANSYKYLVEVLIPPTDKQIEEFNKDYFKFDTTMRPKLTVKTIQEMQNNNVEPDVWKIEGLFNKQDYVHAVKQAREGSREQVGIIILGKGDSKEHVEKWISEGAQVEGVIGFAVGRTVFLEPIKEYIKEIINKEKCIEKIHDNFMYYYKLFESSKKSVRN</sequence>
<evidence type="ECO:0000259" key="2">
    <source>
        <dbReference type="Pfam" id="PF09863"/>
    </source>
</evidence>
<dbReference type="Proteomes" id="UP000177458">
    <property type="component" value="Unassembled WGS sequence"/>
</dbReference>
<dbReference type="PANTHER" id="PTHR39340">
    <property type="entry name" value="SULFOFRUCTOSEPHOSPHATE ALDOLASE"/>
    <property type="match status" value="1"/>
</dbReference>
<evidence type="ECO:0000256" key="1">
    <source>
        <dbReference type="ARBA" id="ARBA00023239"/>
    </source>
</evidence>
<dbReference type="EMBL" id="MEVF01000018">
    <property type="protein sequence ID" value="OGC49607.1"/>
    <property type="molecule type" value="Genomic_DNA"/>
</dbReference>
<gene>
    <name evidence="3" type="ORF">A3A69_00480</name>
</gene>
<organism evidence="3 4">
    <name type="scientific">candidate division WWE3 bacterium RIFCSPLOWO2_01_FULL_37_15</name>
    <dbReference type="NCBI Taxonomy" id="1802622"/>
    <lineage>
        <taxon>Bacteria</taxon>
        <taxon>Katanobacteria</taxon>
    </lineage>
</organism>